<reference evidence="2 3" key="1">
    <citation type="submission" date="2020-02" db="EMBL/GenBank/DDBJ databases">
        <authorList>
            <person name="Ma Q."/>
            <person name="Huang Y."/>
            <person name="Song X."/>
            <person name="Pei D."/>
        </authorList>
    </citation>
    <scope>NUCLEOTIDE SEQUENCE [LARGE SCALE GENOMIC DNA]</scope>
    <source>
        <strain evidence="2">Sxm20200214</strain>
        <tissue evidence="2">Leaf</tissue>
    </source>
</reference>
<organism evidence="2 3">
    <name type="scientific">Brassica carinata</name>
    <name type="common">Ethiopian mustard</name>
    <name type="synonym">Abyssinian cabbage</name>
    <dbReference type="NCBI Taxonomy" id="52824"/>
    <lineage>
        <taxon>Eukaryota</taxon>
        <taxon>Viridiplantae</taxon>
        <taxon>Streptophyta</taxon>
        <taxon>Embryophyta</taxon>
        <taxon>Tracheophyta</taxon>
        <taxon>Spermatophyta</taxon>
        <taxon>Magnoliopsida</taxon>
        <taxon>eudicotyledons</taxon>
        <taxon>Gunneridae</taxon>
        <taxon>Pentapetalae</taxon>
        <taxon>rosids</taxon>
        <taxon>malvids</taxon>
        <taxon>Brassicales</taxon>
        <taxon>Brassicaceae</taxon>
        <taxon>Brassiceae</taxon>
        <taxon>Brassica</taxon>
    </lineage>
</organism>
<keyword evidence="1" id="KW-1133">Transmembrane helix</keyword>
<feature type="transmembrane region" description="Helical" evidence="1">
    <location>
        <begin position="182"/>
        <end position="199"/>
    </location>
</feature>
<evidence type="ECO:0000256" key="1">
    <source>
        <dbReference type="SAM" id="Phobius"/>
    </source>
</evidence>
<name>A0A8X7U1P9_BRACI</name>
<accession>A0A8X7U1P9</accession>
<dbReference type="EMBL" id="JAAMPC010000014">
    <property type="protein sequence ID" value="KAG2263010.1"/>
    <property type="molecule type" value="Genomic_DNA"/>
</dbReference>
<keyword evidence="1" id="KW-0472">Membrane</keyword>
<comment type="caution">
    <text evidence="2">The sequence shown here is derived from an EMBL/GenBank/DDBJ whole genome shotgun (WGS) entry which is preliminary data.</text>
</comment>
<keyword evidence="1" id="KW-0812">Transmembrane</keyword>
<dbReference type="AlphaFoldDB" id="A0A8X7U1P9"/>
<dbReference type="OrthoDB" id="10367216at2759"/>
<evidence type="ECO:0000313" key="3">
    <source>
        <dbReference type="Proteomes" id="UP000886595"/>
    </source>
</evidence>
<keyword evidence="3" id="KW-1185">Reference proteome</keyword>
<protein>
    <submittedName>
        <fullName evidence="2">Uncharacterized protein</fullName>
    </submittedName>
</protein>
<proteinExistence type="predicted"/>
<dbReference type="Proteomes" id="UP000886595">
    <property type="component" value="Unassembled WGS sequence"/>
</dbReference>
<sequence>MFCVVGVFPWLVRHDSLLSPISSSKESLVLWNKRRNLKPPWLWGLIWTSYSFKNLIWTIVSSLRQGDWMDWLCEDMWWKMMVSNDYQSQYEGFLWRWIEIATKHVISCSGSVWNGQRCNRWIVPPDLLSDEWCWITMDDSQTQDHIRPRTTTIENVSESVYSAIELGSIVLLFLYHHVQLKNVFVVCFYSGYFLILIKLRG</sequence>
<evidence type="ECO:0000313" key="2">
    <source>
        <dbReference type="EMBL" id="KAG2263010.1"/>
    </source>
</evidence>
<gene>
    <name evidence="2" type="ORF">Bca52824_070089</name>
</gene>